<dbReference type="AlphaFoldDB" id="A0A9Q8QAP8"/>
<dbReference type="GeneID" id="72065442"/>
<protein>
    <submittedName>
        <fullName evidence="1">Uncharacterized protein</fullName>
    </submittedName>
</protein>
<reference evidence="1" key="1">
    <citation type="submission" date="2021-11" db="EMBL/GenBank/DDBJ databases">
        <title>Purpureocillium_takamizusanense_genome.</title>
        <authorList>
            <person name="Nguyen N.-H."/>
        </authorList>
    </citation>
    <scope>NUCLEOTIDE SEQUENCE</scope>
    <source>
        <strain evidence="1">PT3</strain>
    </source>
</reference>
<dbReference type="InterPro" id="IPR037120">
    <property type="entry name" value="Haem_peroxidase_sf_animal"/>
</dbReference>
<gene>
    <name evidence="1" type="ORF">JDV02_003485</name>
</gene>
<evidence type="ECO:0000313" key="2">
    <source>
        <dbReference type="Proteomes" id="UP000829364"/>
    </source>
</evidence>
<dbReference type="OrthoDB" id="823504at2759"/>
<dbReference type="GO" id="GO:0004601">
    <property type="term" value="F:peroxidase activity"/>
    <property type="evidence" value="ECO:0007669"/>
    <property type="project" value="InterPro"/>
</dbReference>
<dbReference type="EMBL" id="CP086355">
    <property type="protein sequence ID" value="UNI17109.1"/>
    <property type="molecule type" value="Genomic_DNA"/>
</dbReference>
<dbReference type="KEGG" id="ptkz:JDV02_003485"/>
<dbReference type="GO" id="GO:0006979">
    <property type="term" value="P:response to oxidative stress"/>
    <property type="evidence" value="ECO:0007669"/>
    <property type="project" value="InterPro"/>
</dbReference>
<accession>A0A9Q8QAP8</accession>
<dbReference type="RefSeq" id="XP_047840590.1">
    <property type="nucleotide sequence ID" value="XM_047984616.1"/>
</dbReference>
<dbReference type="Proteomes" id="UP000829364">
    <property type="component" value="Chromosome 2"/>
</dbReference>
<keyword evidence="2" id="KW-1185">Reference proteome</keyword>
<sequence>MAREESTFEENKAGISSMLFYHASIIIYDIFRTNRENMNKSDTLSYLDLAPLYGSSLRD</sequence>
<dbReference type="Gene3D" id="1.10.640.10">
    <property type="entry name" value="Haem peroxidase domain superfamily, animal type"/>
    <property type="match status" value="1"/>
</dbReference>
<name>A0A9Q8QAP8_9HYPO</name>
<dbReference type="InterPro" id="IPR010255">
    <property type="entry name" value="Haem_peroxidase_sf"/>
</dbReference>
<organism evidence="1 2">
    <name type="scientific">Purpureocillium takamizusanense</name>
    <dbReference type="NCBI Taxonomy" id="2060973"/>
    <lineage>
        <taxon>Eukaryota</taxon>
        <taxon>Fungi</taxon>
        <taxon>Dikarya</taxon>
        <taxon>Ascomycota</taxon>
        <taxon>Pezizomycotina</taxon>
        <taxon>Sordariomycetes</taxon>
        <taxon>Hypocreomycetidae</taxon>
        <taxon>Hypocreales</taxon>
        <taxon>Ophiocordycipitaceae</taxon>
        <taxon>Purpureocillium</taxon>
    </lineage>
</organism>
<dbReference type="GO" id="GO:0020037">
    <property type="term" value="F:heme binding"/>
    <property type="evidence" value="ECO:0007669"/>
    <property type="project" value="InterPro"/>
</dbReference>
<dbReference type="SUPFAM" id="SSF48113">
    <property type="entry name" value="Heme-dependent peroxidases"/>
    <property type="match status" value="1"/>
</dbReference>
<evidence type="ECO:0000313" key="1">
    <source>
        <dbReference type="EMBL" id="UNI17109.1"/>
    </source>
</evidence>
<proteinExistence type="predicted"/>